<keyword evidence="5" id="KW-1185">Reference proteome</keyword>
<sequence>MSVGSNQVTEEVSADSEIIHRLQVPQIVVWVATDPGAAYADPNGEYFLVNNIYGIGINKFDNRIRYKIHWLKYESNADTWEPIENLQEILVEVENVHLLTLNYCLEKSFSKDSNDSIKFWLNHLQQNNMNDNQLEDMDCMEINNDCKKQRNPPILPPTEGENIQPFVENNVHQNKAKQKTKSKLQTKKRPRKKTAPFCCQFCERCYTTEAILERHVKLKHSSRAGNSRQLLKSVESVSIANEPASCNACGKEFRNLLQLNLHLRNCNDFRRSIGNNSRDSHNNICKTGKGSKKPKSAPNSQLGSQSFTITAQDVEAGYNGKN</sequence>
<feature type="compositionally biased region" description="Polar residues" evidence="2">
    <location>
        <begin position="297"/>
        <end position="308"/>
    </location>
</feature>
<keyword evidence="1" id="KW-0862">Zinc</keyword>
<dbReference type="InterPro" id="IPR023780">
    <property type="entry name" value="Chromo_domain"/>
</dbReference>
<feature type="region of interest" description="Disordered" evidence="2">
    <location>
        <begin position="169"/>
        <end position="189"/>
    </location>
</feature>
<protein>
    <recommendedName>
        <fullName evidence="3">C2H2-type domain-containing protein</fullName>
    </recommendedName>
</protein>
<dbReference type="SMART" id="SM00355">
    <property type="entry name" value="ZnF_C2H2"/>
    <property type="match status" value="2"/>
</dbReference>
<organism evidence="4 5">
    <name type="scientific">Allacma fusca</name>
    <dbReference type="NCBI Taxonomy" id="39272"/>
    <lineage>
        <taxon>Eukaryota</taxon>
        <taxon>Metazoa</taxon>
        <taxon>Ecdysozoa</taxon>
        <taxon>Arthropoda</taxon>
        <taxon>Hexapoda</taxon>
        <taxon>Collembola</taxon>
        <taxon>Symphypleona</taxon>
        <taxon>Sminthuridae</taxon>
        <taxon>Allacma</taxon>
    </lineage>
</organism>
<evidence type="ECO:0000256" key="2">
    <source>
        <dbReference type="SAM" id="MobiDB-lite"/>
    </source>
</evidence>
<dbReference type="GO" id="GO:0008270">
    <property type="term" value="F:zinc ion binding"/>
    <property type="evidence" value="ECO:0007669"/>
    <property type="project" value="UniProtKB-KW"/>
</dbReference>
<dbReference type="PROSITE" id="PS50157">
    <property type="entry name" value="ZINC_FINGER_C2H2_2"/>
    <property type="match status" value="1"/>
</dbReference>
<evidence type="ECO:0000313" key="5">
    <source>
        <dbReference type="Proteomes" id="UP000708208"/>
    </source>
</evidence>
<name>A0A8J2L722_9HEXA</name>
<evidence type="ECO:0000256" key="1">
    <source>
        <dbReference type="PROSITE-ProRule" id="PRU00042"/>
    </source>
</evidence>
<keyword evidence="1" id="KW-0479">Metal-binding</keyword>
<comment type="caution">
    <text evidence="4">The sequence shown here is derived from an EMBL/GenBank/DDBJ whole genome shotgun (WGS) entry which is preliminary data.</text>
</comment>
<evidence type="ECO:0000313" key="4">
    <source>
        <dbReference type="EMBL" id="CAG7826210.1"/>
    </source>
</evidence>
<dbReference type="InterPro" id="IPR013087">
    <property type="entry name" value="Znf_C2H2_type"/>
</dbReference>
<proteinExistence type="predicted"/>
<reference evidence="4" key="1">
    <citation type="submission" date="2021-06" db="EMBL/GenBank/DDBJ databases">
        <authorList>
            <person name="Hodson N. C."/>
            <person name="Mongue J. A."/>
            <person name="Jaron S. K."/>
        </authorList>
    </citation>
    <scope>NUCLEOTIDE SEQUENCE</scope>
</reference>
<dbReference type="Proteomes" id="UP000708208">
    <property type="component" value="Unassembled WGS sequence"/>
</dbReference>
<dbReference type="PROSITE" id="PS00028">
    <property type="entry name" value="ZINC_FINGER_C2H2_1"/>
    <property type="match status" value="1"/>
</dbReference>
<dbReference type="Pfam" id="PF00385">
    <property type="entry name" value="Chromo"/>
    <property type="match status" value="1"/>
</dbReference>
<dbReference type="AlphaFoldDB" id="A0A8J2L722"/>
<evidence type="ECO:0000259" key="3">
    <source>
        <dbReference type="PROSITE" id="PS50157"/>
    </source>
</evidence>
<keyword evidence="1" id="KW-0863">Zinc-finger</keyword>
<dbReference type="EMBL" id="CAJVCH010538995">
    <property type="protein sequence ID" value="CAG7826210.1"/>
    <property type="molecule type" value="Genomic_DNA"/>
</dbReference>
<feature type="domain" description="C2H2-type" evidence="3">
    <location>
        <begin position="197"/>
        <end position="225"/>
    </location>
</feature>
<accession>A0A8J2L722</accession>
<feature type="region of interest" description="Disordered" evidence="2">
    <location>
        <begin position="277"/>
        <end position="308"/>
    </location>
</feature>
<feature type="compositionally biased region" description="Basic residues" evidence="2">
    <location>
        <begin position="174"/>
        <end position="189"/>
    </location>
</feature>
<gene>
    <name evidence="4" type="ORF">AFUS01_LOCUS36275</name>
</gene>